<evidence type="ECO:0000256" key="2">
    <source>
        <dbReference type="ARBA" id="ARBA00004613"/>
    </source>
</evidence>
<comment type="catalytic activity">
    <reaction evidence="15">
        <text>a beta-D-galactoside + CMP-N-acetyl-beta-neuraminate = an N-acetyl-alpha-neuraminyl-(2-&gt;6)-beta-D-galactosyl derivative + CMP + H(+)</text>
        <dbReference type="Rhea" id="RHEA:52104"/>
        <dbReference type="ChEBI" id="CHEBI:15378"/>
        <dbReference type="ChEBI" id="CHEBI:28034"/>
        <dbReference type="ChEBI" id="CHEBI:57812"/>
        <dbReference type="ChEBI" id="CHEBI:60377"/>
        <dbReference type="ChEBI" id="CHEBI:136398"/>
        <dbReference type="EC" id="2.4.3.1"/>
    </reaction>
</comment>
<keyword evidence="5" id="KW-0964">Secreted</keyword>
<dbReference type="CDD" id="cd23968">
    <property type="entry name" value="GT29_ST6GAL1_2"/>
    <property type="match status" value="1"/>
</dbReference>
<evidence type="ECO:0000256" key="11">
    <source>
        <dbReference type="ARBA" id="ARBA00023034"/>
    </source>
</evidence>
<keyword evidence="7" id="KW-0808">Transferase</keyword>
<proteinExistence type="inferred from homology"/>
<dbReference type="Pfam" id="PF00777">
    <property type="entry name" value="Glyco_transf_29"/>
    <property type="match status" value="1"/>
</dbReference>
<keyword evidence="9" id="KW-0735">Signal-anchor</keyword>
<feature type="disulfide bond" evidence="21">
    <location>
        <begin position="211"/>
        <end position="363"/>
    </location>
</feature>
<dbReference type="GO" id="GO:0005576">
    <property type="term" value="C:extracellular region"/>
    <property type="evidence" value="ECO:0007669"/>
    <property type="project" value="UniProtKB-SubCell"/>
</dbReference>
<dbReference type="InterPro" id="IPR012163">
    <property type="entry name" value="Sialyl_trans"/>
</dbReference>
<evidence type="ECO:0000256" key="10">
    <source>
        <dbReference type="ARBA" id="ARBA00022989"/>
    </source>
</evidence>
<evidence type="ECO:0000256" key="9">
    <source>
        <dbReference type="ARBA" id="ARBA00022968"/>
    </source>
</evidence>
<keyword evidence="13" id="KW-1015">Disulfide bond</keyword>
<dbReference type="EMBL" id="OV651825">
    <property type="protein sequence ID" value="CAH1102657.1"/>
    <property type="molecule type" value="Genomic_DNA"/>
</dbReference>
<sequence length="435" mass="50821">MRALAVSIWVFINLVFFGMCGYMYLLWSQYWLYMERQTEVSLSNYDQQIFYYNRGYFPNNSVVHLQPKSRQKHSILKENLTVTLIKNSRPRFPNLQPKDFQLDSKRFVCLKNDSSNDCDKKTSDFRENIINELRRVFTDESNILRMGKENPYNVEYRGVRGNFMEKIPRKVLCELIDTPLNTIKRSDIRSYPLKDFIPKRAFFENKRYNSCAIVASAGSLKDSKLGALIDSHDLVLRFNNAPTKGFEQDVGSKTTIRFLNSQVATKPQFNFLNSPLYKNVTIVAWDPSNYSSSIKDWLEKPEFNLLPNYMAFRKNYPKSRTFLLNPQSVWDVWDFLQDNSPSMLRRNPPSSGFLGLRLLLPYCGFVDIFEYVPSVRVTKRCHYYDPEDNPSCTFGVWHPLAAEKLLTYYINSASDKDVFQTGFVRITGTKNMNCS</sequence>
<dbReference type="PIRSF" id="PIRSF005557">
    <property type="entry name" value="Sialyl_trans"/>
    <property type="match status" value="1"/>
</dbReference>
<keyword evidence="14" id="KW-0325">Glycoprotein</keyword>
<dbReference type="AlphaFoldDB" id="A0A9P0CFP7"/>
<evidence type="ECO:0000256" key="17">
    <source>
        <dbReference type="ARBA" id="ARBA00069321"/>
    </source>
</evidence>
<dbReference type="PANTHER" id="PTHR46059:SF1">
    <property type="entry name" value="BETA-GALACTOSIDE ALPHA-2,6-SIALYLTRANSFERASE"/>
    <property type="match status" value="1"/>
</dbReference>
<evidence type="ECO:0000256" key="16">
    <source>
        <dbReference type="ARBA" id="ARBA00034329"/>
    </source>
</evidence>
<evidence type="ECO:0000256" key="19">
    <source>
        <dbReference type="ARBA" id="ARBA00076676"/>
    </source>
</evidence>
<dbReference type="Proteomes" id="UP001153636">
    <property type="component" value="Chromosome 13"/>
</dbReference>
<dbReference type="InterPro" id="IPR001675">
    <property type="entry name" value="Glyco_trans_29"/>
</dbReference>
<reference evidence="23" key="1">
    <citation type="submission" date="2022-01" db="EMBL/GenBank/DDBJ databases">
        <authorList>
            <person name="King R."/>
        </authorList>
    </citation>
    <scope>NUCLEOTIDE SEQUENCE</scope>
</reference>
<protein>
    <recommendedName>
        <fullName evidence="17">Beta-galactoside alpha-2,6-sialyltransferase 1</fullName>
        <ecNumber evidence="16">2.4.3.1</ecNumber>
    </recommendedName>
    <alternativeName>
        <fullName evidence="20">CMP-N-acetylneuraminate-beta-galactosamide-alpha-2,6-sialyltransferase 1</fullName>
    </alternativeName>
    <alternativeName>
        <fullName evidence="19">ST6Gal I</fullName>
    </alternativeName>
    <alternativeName>
        <fullName evidence="18">Sialyltransferase 1</fullName>
    </alternativeName>
</protein>
<evidence type="ECO:0000256" key="18">
    <source>
        <dbReference type="ARBA" id="ARBA00076526"/>
    </source>
</evidence>
<evidence type="ECO:0000256" key="15">
    <source>
        <dbReference type="ARBA" id="ARBA00034249"/>
    </source>
</evidence>
<keyword evidence="12 22" id="KW-0472">Membrane</keyword>
<feature type="transmembrane region" description="Helical" evidence="22">
    <location>
        <begin position="6"/>
        <end position="27"/>
    </location>
</feature>
<evidence type="ECO:0000256" key="1">
    <source>
        <dbReference type="ARBA" id="ARBA00004447"/>
    </source>
</evidence>
<name>A0A9P0CFP7_9CUCU</name>
<keyword evidence="10 22" id="KW-1133">Transmembrane helix</keyword>
<dbReference type="PANTHER" id="PTHR46059">
    <property type="entry name" value="BETA-GALACTOSIDE ALPHA-2,6-SIALYLTRANSFERASE"/>
    <property type="match status" value="1"/>
</dbReference>
<evidence type="ECO:0000256" key="3">
    <source>
        <dbReference type="ARBA" id="ARBA00004922"/>
    </source>
</evidence>
<dbReference type="InterPro" id="IPR038578">
    <property type="entry name" value="GT29-like_sf"/>
</dbReference>
<dbReference type="Gene3D" id="3.90.1480.20">
    <property type="entry name" value="Glycosyl transferase family 29"/>
    <property type="match status" value="1"/>
</dbReference>
<evidence type="ECO:0000256" key="5">
    <source>
        <dbReference type="ARBA" id="ARBA00022525"/>
    </source>
</evidence>
<evidence type="ECO:0000256" key="4">
    <source>
        <dbReference type="ARBA" id="ARBA00006003"/>
    </source>
</evidence>
<evidence type="ECO:0000256" key="7">
    <source>
        <dbReference type="ARBA" id="ARBA00022679"/>
    </source>
</evidence>
<dbReference type="OrthoDB" id="10264956at2759"/>
<evidence type="ECO:0000313" key="23">
    <source>
        <dbReference type="EMBL" id="CAH1102657.1"/>
    </source>
</evidence>
<dbReference type="FunFam" id="3.90.1480.20:FF:000012">
    <property type="entry name" value="ST6 beta-galactoside alpha-2,6-sialyltransferase 1"/>
    <property type="match status" value="1"/>
</dbReference>
<evidence type="ECO:0000256" key="13">
    <source>
        <dbReference type="ARBA" id="ARBA00023157"/>
    </source>
</evidence>
<keyword evidence="8 22" id="KW-0812">Transmembrane</keyword>
<comment type="similarity">
    <text evidence="4">Belongs to the glycosyltransferase 29 family.</text>
</comment>
<evidence type="ECO:0000256" key="14">
    <source>
        <dbReference type="ARBA" id="ARBA00023180"/>
    </source>
</evidence>
<evidence type="ECO:0000256" key="21">
    <source>
        <dbReference type="PIRSR" id="PIRSR005557-2"/>
    </source>
</evidence>
<evidence type="ECO:0000313" key="24">
    <source>
        <dbReference type="Proteomes" id="UP001153636"/>
    </source>
</evidence>
<evidence type="ECO:0000256" key="22">
    <source>
        <dbReference type="SAM" id="Phobius"/>
    </source>
</evidence>
<evidence type="ECO:0000256" key="6">
    <source>
        <dbReference type="ARBA" id="ARBA00022676"/>
    </source>
</evidence>
<dbReference type="GO" id="GO:0097503">
    <property type="term" value="P:sialylation"/>
    <property type="evidence" value="ECO:0007669"/>
    <property type="project" value="TreeGrafter"/>
</dbReference>
<comment type="subcellular location">
    <subcellularLocation>
        <location evidence="1">Golgi apparatus</location>
        <location evidence="1">Golgi stack membrane</location>
        <topology evidence="1">Single-pass type II membrane protein</topology>
    </subcellularLocation>
    <subcellularLocation>
        <location evidence="2">Secreted</location>
    </subcellularLocation>
</comment>
<comment type="pathway">
    <text evidence="3">Protein modification; protein glycosylation.</text>
</comment>
<gene>
    <name evidence="23" type="ORF">PSYICH_LOCUS3604</name>
</gene>
<dbReference type="GO" id="GO:0003835">
    <property type="term" value="F:beta-galactoside alpha-2,6-sialyltransferase activity"/>
    <property type="evidence" value="ECO:0007669"/>
    <property type="project" value="UniProtKB-EC"/>
</dbReference>
<evidence type="ECO:0000256" key="20">
    <source>
        <dbReference type="ARBA" id="ARBA00080062"/>
    </source>
</evidence>
<organism evidence="23 24">
    <name type="scientific">Psylliodes chrysocephalus</name>
    <dbReference type="NCBI Taxonomy" id="3402493"/>
    <lineage>
        <taxon>Eukaryota</taxon>
        <taxon>Metazoa</taxon>
        <taxon>Ecdysozoa</taxon>
        <taxon>Arthropoda</taxon>
        <taxon>Hexapoda</taxon>
        <taxon>Insecta</taxon>
        <taxon>Pterygota</taxon>
        <taxon>Neoptera</taxon>
        <taxon>Endopterygota</taxon>
        <taxon>Coleoptera</taxon>
        <taxon>Polyphaga</taxon>
        <taxon>Cucujiformia</taxon>
        <taxon>Chrysomeloidea</taxon>
        <taxon>Chrysomelidae</taxon>
        <taxon>Galerucinae</taxon>
        <taxon>Alticini</taxon>
        <taxon>Psylliodes</taxon>
    </lineage>
</organism>
<dbReference type="EC" id="2.4.3.1" evidence="16"/>
<evidence type="ECO:0000256" key="12">
    <source>
        <dbReference type="ARBA" id="ARBA00023136"/>
    </source>
</evidence>
<evidence type="ECO:0000256" key="8">
    <source>
        <dbReference type="ARBA" id="ARBA00022692"/>
    </source>
</evidence>
<dbReference type="GO" id="GO:0032580">
    <property type="term" value="C:Golgi cisterna membrane"/>
    <property type="evidence" value="ECO:0007669"/>
    <property type="project" value="UniProtKB-SubCell"/>
</dbReference>
<keyword evidence="6" id="KW-0328">Glycosyltransferase</keyword>
<keyword evidence="11" id="KW-0333">Golgi apparatus</keyword>
<keyword evidence="24" id="KW-1185">Reference proteome</keyword>
<accession>A0A9P0CFP7</accession>